<evidence type="ECO:0000313" key="3">
    <source>
        <dbReference type="Proteomes" id="UP000257109"/>
    </source>
</evidence>
<evidence type="ECO:0000256" key="1">
    <source>
        <dbReference type="SAM" id="SignalP"/>
    </source>
</evidence>
<keyword evidence="1" id="KW-0732">Signal</keyword>
<accession>A0A371E259</accession>
<protein>
    <submittedName>
        <fullName evidence="2">Uncharacterized protein</fullName>
    </submittedName>
</protein>
<feature type="chain" id="PRO_5016910807" evidence="1">
    <location>
        <begin position="25"/>
        <end position="109"/>
    </location>
</feature>
<dbReference type="EMBL" id="QJKJ01017092">
    <property type="protein sequence ID" value="RDX60136.1"/>
    <property type="molecule type" value="Genomic_DNA"/>
</dbReference>
<reference evidence="2" key="1">
    <citation type="submission" date="2018-05" db="EMBL/GenBank/DDBJ databases">
        <title>Draft genome of Mucuna pruriens seed.</title>
        <authorList>
            <person name="Nnadi N.E."/>
            <person name="Vos R."/>
            <person name="Hasami M.H."/>
            <person name="Devisetty U.K."/>
            <person name="Aguiy J.C."/>
        </authorList>
    </citation>
    <scope>NUCLEOTIDE SEQUENCE [LARGE SCALE GENOMIC DNA]</scope>
    <source>
        <strain evidence="2">JCA_2017</strain>
    </source>
</reference>
<dbReference type="Proteomes" id="UP000257109">
    <property type="component" value="Unassembled WGS sequence"/>
</dbReference>
<keyword evidence="3" id="KW-1185">Reference proteome</keyword>
<sequence>METLRRSSRLLCLILAMSIVGLRCDHLKIGNASIPSPSEANATFVTLPSLGINQQVNNKVNVKNSWYYGGGGGGGGGGGVRKFVKFVVTVPLPSQSENRFLNSRNVYEK</sequence>
<name>A0A371E259_MUCPR</name>
<feature type="signal peptide" evidence="1">
    <location>
        <begin position="1"/>
        <end position="24"/>
    </location>
</feature>
<evidence type="ECO:0000313" key="2">
    <source>
        <dbReference type="EMBL" id="RDX60136.1"/>
    </source>
</evidence>
<proteinExistence type="predicted"/>
<feature type="non-terminal residue" evidence="2">
    <location>
        <position position="1"/>
    </location>
</feature>
<comment type="caution">
    <text evidence="2">The sequence shown here is derived from an EMBL/GenBank/DDBJ whole genome shotgun (WGS) entry which is preliminary data.</text>
</comment>
<gene>
    <name evidence="2" type="ORF">CR513_61753</name>
</gene>
<dbReference type="AlphaFoldDB" id="A0A371E259"/>
<organism evidence="2 3">
    <name type="scientific">Mucuna pruriens</name>
    <name type="common">Velvet bean</name>
    <name type="synonym">Dolichos pruriens</name>
    <dbReference type="NCBI Taxonomy" id="157652"/>
    <lineage>
        <taxon>Eukaryota</taxon>
        <taxon>Viridiplantae</taxon>
        <taxon>Streptophyta</taxon>
        <taxon>Embryophyta</taxon>
        <taxon>Tracheophyta</taxon>
        <taxon>Spermatophyta</taxon>
        <taxon>Magnoliopsida</taxon>
        <taxon>eudicotyledons</taxon>
        <taxon>Gunneridae</taxon>
        <taxon>Pentapetalae</taxon>
        <taxon>rosids</taxon>
        <taxon>fabids</taxon>
        <taxon>Fabales</taxon>
        <taxon>Fabaceae</taxon>
        <taxon>Papilionoideae</taxon>
        <taxon>50 kb inversion clade</taxon>
        <taxon>NPAAA clade</taxon>
        <taxon>indigoferoid/millettioid clade</taxon>
        <taxon>Phaseoleae</taxon>
        <taxon>Mucuna</taxon>
    </lineage>
</organism>